<comment type="caution">
    <text evidence="1">The sequence shown here is derived from an EMBL/GenBank/DDBJ whole genome shotgun (WGS) entry which is preliminary data.</text>
</comment>
<protein>
    <submittedName>
        <fullName evidence="1">Polyketide cyclase</fullName>
    </submittedName>
</protein>
<keyword evidence="2" id="KW-1185">Reference proteome</keyword>
<dbReference type="RefSeq" id="WP_164445427.1">
    <property type="nucleotide sequence ID" value="NZ_SAIY01000001.1"/>
</dbReference>
<dbReference type="Pfam" id="PF10604">
    <property type="entry name" value="Polyketide_cyc2"/>
    <property type="match status" value="1"/>
</dbReference>
<dbReference type="InterPro" id="IPR023393">
    <property type="entry name" value="START-like_dom_sf"/>
</dbReference>
<name>A0A6M1L280_9ACTN</name>
<sequence>MTIAVERHVAADPATVWRIVSDVDRWAELLPTIDEIIRIDDAAPVTVGSRFRIRQPGLATARYEITDWRPGAGFTWQARTPGVRTTASHELRPEGSATRLRLSIDWDGPAARLVELLYGRRTRRLLEQEATVFARLASGSEGAR</sequence>
<dbReference type="Gene3D" id="3.30.530.20">
    <property type="match status" value="1"/>
</dbReference>
<proteinExistence type="predicted"/>
<reference evidence="1 2" key="1">
    <citation type="submission" date="2020-02" db="EMBL/GenBank/DDBJ databases">
        <title>Draft Genome Sequence of Verrucosispora sp. Strain CWR15, Isolated from Gulf of Mexico Sponge.</title>
        <authorList>
            <person name="Kennedy S.J."/>
            <person name="Cella E."/>
            <person name="Azarian T."/>
            <person name="Baker B.J."/>
            <person name="Shaw L.N."/>
        </authorList>
    </citation>
    <scope>NUCLEOTIDE SEQUENCE [LARGE SCALE GENOMIC DNA]</scope>
    <source>
        <strain evidence="1 2">CWR15</strain>
    </source>
</reference>
<dbReference type="InterPro" id="IPR019587">
    <property type="entry name" value="Polyketide_cyclase/dehydratase"/>
</dbReference>
<evidence type="ECO:0000313" key="2">
    <source>
        <dbReference type="Proteomes" id="UP000478148"/>
    </source>
</evidence>
<dbReference type="Proteomes" id="UP000478148">
    <property type="component" value="Unassembled WGS sequence"/>
</dbReference>
<accession>A0A6M1L280</accession>
<dbReference type="SUPFAM" id="SSF55961">
    <property type="entry name" value="Bet v1-like"/>
    <property type="match status" value="1"/>
</dbReference>
<gene>
    <name evidence="1" type="ORF">ENC19_01990</name>
</gene>
<dbReference type="AlphaFoldDB" id="A0A6M1L280"/>
<evidence type="ECO:0000313" key="1">
    <source>
        <dbReference type="EMBL" id="NGM11540.1"/>
    </source>
</evidence>
<organism evidence="1 2">
    <name type="scientific">Verrucosispora sioxanthis</name>
    <dbReference type="NCBI Taxonomy" id="2499994"/>
    <lineage>
        <taxon>Bacteria</taxon>
        <taxon>Bacillati</taxon>
        <taxon>Actinomycetota</taxon>
        <taxon>Actinomycetes</taxon>
        <taxon>Micromonosporales</taxon>
        <taxon>Micromonosporaceae</taxon>
        <taxon>Micromonospora</taxon>
    </lineage>
</organism>
<dbReference type="EMBL" id="SAIY01000001">
    <property type="protein sequence ID" value="NGM11540.1"/>
    <property type="molecule type" value="Genomic_DNA"/>
</dbReference>